<dbReference type="GO" id="GO:0005524">
    <property type="term" value="F:ATP binding"/>
    <property type="evidence" value="ECO:0007669"/>
    <property type="project" value="UniProtKB-KW"/>
</dbReference>
<dbReference type="InterPro" id="IPR003439">
    <property type="entry name" value="ABC_transporter-like_ATP-bd"/>
</dbReference>
<dbReference type="Proteomes" id="UP000279089">
    <property type="component" value="Unassembled WGS sequence"/>
</dbReference>
<organism evidence="6 7">
    <name type="scientific">Chitinophaga barathri</name>
    <dbReference type="NCBI Taxonomy" id="1647451"/>
    <lineage>
        <taxon>Bacteria</taxon>
        <taxon>Pseudomonadati</taxon>
        <taxon>Bacteroidota</taxon>
        <taxon>Chitinophagia</taxon>
        <taxon>Chitinophagales</taxon>
        <taxon>Chitinophagaceae</taxon>
        <taxon>Chitinophaga</taxon>
    </lineage>
</organism>
<name>A0A3N4M6Z5_9BACT</name>
<dbReference type="CDD" id="cd03257">
    <property type="entry name" value="ABC_NikE_OppD_transporters"/>
    <property type="match status" value="2"/>
</dbReference>
<feature type="domain" description="ABC transporter" evidence="5">
    <location>
        <begin position="9"/>
        <end position="262"/>
    </location>
</feature>
<dbReference type="NCBIfam" id="NF008453">
    <property type="entry name" value="PRK11308.1"/>
    <property type="match status" value="2"/>
</dbReference>
<dbReference type="InterPro" id="IPR050319">
    <property type="entry name" value="ABC_transp_ATP-bind"/>
</dbReference>
<keyword evidence="7" id="KW-1185">Reference proteome</keyword>
<dbReference type="GO" id="GO:0016887">
    <property type="term" value="F:ATP hydrolysis activity"/>
    <property type="evidence" value="ECO:0007669"/>
    <property type="project" value="InterPro"/>
</dbReference>
<evidence type="ECO:0000256" key="1">
    <source>
        <dbReference type="ARBA" id="ARBA00005417"/>
    </source>
</evidence>
<dbReference type="Pfam" id="PF00005">
    <property type="entry name" value="ABC_tran"/>
    <property type="match status" value="2"/>
</dbReference>
<dbReference type="InterPro" id="IPR013563">
    <property type="entry name" value="Oligopep_ABC_C"/>
</dbReference>
<sequence length="588" mass="65624">MSSAPLVSISNLEVTFRTEESLVTAVKGISLDIRPGEILGIVGESGSGKSVTALSLMRLITAPGRISGGKILYQPPGKPPVDLLKLPATDLRGYRGHEIAMIFQEPMTSLNPLHTCGRQVAEAIRLHKKVSEGAAKKQTIALFEKVRIPDAREAYDKYPHELSGGQKQRVMIAMAISCGPRLLIADEPTTALDVTVQKTILSLLRELQEEMGMSVIFITHDLGVIAEIASRVAVMYKGEIVEEGAVKDIFDTPRHPYTKGLLACRPPLDLRLRRLPVVRDFTEDGRAADVDAFVRSLILPEAEQKAREELLSTRAPLLKVEGLSTWFPGKRSLLGKVHHYTKAVDDVSFEVREGETLGLVGESGCGKTTLSRTLLRLIEPTHGSIQYRGRDLRSLSAKEMRAMRKHIQLIFQDPYSSLNPRLTVGQAILEPMKVHGLYENDRARKEKVLELLEKVNLLPEHYHRYPHEFSGGQRQRVVIARALAVNPEFIICDESVSALDVSVQAQVLNLLTQLQQEFNFTYIFISHNLSVVHFMSDRMMVMNKGRIAEIGDAGEVYHHPKSAYTRELIAAIPTFFRKICYIPYLCTL</sequence>
<dbReference type="PANTHER" id="PTHR43776:SF7">
    <property type="entry name" value="D,D-DIPEPTIDE TRANSPORT ATP-BINDING PROTEIN DDPF-RELATED"/>
    <property type="match status" value="1"/>
</dbReference>
<dbReference type="Gene3D" id="3.40.50.300">
    <property type="entry name" value="P-loop containing nucleotide triphosphate hydrolases"/>
    <property type="match status" value="2"/>
</dbReference>
<dbReference type="SUPFAM" id="SSF52540">
    <property type="entry name" value="P-loop containing nucleoside triphosphate hydrolases"/>
    <property type="match status" value="2"/>
</dbReference>
<keyword evidence="4 6" id="KW-0067">ATP-binding</keyword>
<accession>A0A3N4M6Z5</accession>
<dbReference type="EMBL" id="RMBX01000013">
    <property type="protein sequence ID" value="RPD38978.1"/>
    <property type="molecule type" value="Genomic_DNA"/>
</dbReference>
<dbReference type="FunFam" id="3.40.50.300:FF:000016">
    <property type="entry name" value="Oligopeptide ABC transporter ATP-binding component"/>
    <property type="match status" value="2"/>
</dbReference>
<protein>
    <submittedName>
        <fullName evidence="6">ABC transporter ATP-binding protein</fullName>
    </submittedName>
</protein>
<evidence type="ECO:0000313" key="7">
    <source>
        <dbReference type="Proteomes" id="UP000279089"/>
    </source>
</evidence>
<dbReference type="OrthoDB" id="1115710at2"/>
<dbReference type="GO" id="GO:0055085">
    <property type="term" value="P:transmembrane transport"/>
    <property type="evidence" value="ECO:0007669"/>
    <property type="project" value="UniProtKB-ARBA"/>
</dbReference>
<feature type="domain" description="ABC transporter" evidence="5">
    <location>
        <begin position="318"/>
        <end position="569"/>
    </location>
</feature>
<dbReference type="Pfam" id="PF08352">
    <property type="entry name" value="oligo_HPY"/>
    <property type="match status" value="1"/>
</dbReference>
<evidence type="ECO:0000256" key="3">
    <source>
        <dbReference type="ARBA" id="ARBA00022741"/>
    </source>
</evidence>
<dbReference type="PROSITE" id="PS50893">
    <property type="entry name" value="ABC_TRANSPORTER_2"/>
    <property type="match status" value="2"/>
</dbReference>
<comment type="caution">
    <text evidence="6">The sequence shown here is derived from an EMBL/GenBank/DDBJ whole genome shotgun (WGS) entry which is preliminary data.</text>
</comment>
<dbReference type="PANTHER" id="PTHR43776">
    <property type="entry name" value="TRANSPORT ATP-BINDING PROTEIN"/>
    <property type="match status" value="1"/>
</dbReference>
<evidence type="ECO:0000313" key="6">
    <source>
        <dbReference type="EMBL" id="RPD38978.1"/>
    </source>
</evidence>
<reference evidence="7" key="1">
    <citation type="submission" date="2018-11" db="EMBL/GenBank/DDBJ databases">
        <title>Chitinophaga lutea sp.nov., isolate from arsenic contaminated soil.</title>
        <authorList>
            <person name="Zong Y."/>
        </authorList>
    </citation>
    <scope>NUCLEOTIDE SEQUENCE [LARGE SCALE GENOMIC DNA]</scope>
    <source>
        <strain evidence="7">YLT18</strain>
    </source>
</reference>
<dbReference type="InterPro" id="IPR017871">
    <property type="entry name" value="ABC_transporter-like_CS"/>
</dbReference>
<evidence type="ECO:0000256" key="4">
    <source>
        <dbReference type="ARBA" id="ARBA00022840"/>
    </source>
</evidence>
<comment type="similarity">
    <text evidence="1">Belongs to the ABC transporter superfamily.</text>
</comment>
<dbReference type="NCBIfam" id="NF007739">
    <property type="entry name" value="PRK10419.1"/>
    <property type="match status" value="2"/>
</dbReference>
<dbReference type="AlphaFoldDB" id="A0A3N4M6Z5"/>
<evidence type="ECO:0000259" key="5">
    <source>
        <dbReference type="PROSITE" id="PS50893"/>
    </source>
</evidence>
<dbReference type="SMART" id="SM00382">
    <property type="entry name" value="AAA"/>
    <property type="match status" value="2"/>
</dbReference>
<dbReference type="GO" id="GO:0015833">
    <property type="term" value="P:peptide transport"/>
    <property type="evidence" value="ECO:0007669"/>
    <property type="project" value="InterPro"/>
</dbReference>
<dbReference type="PROSITE" id="PS00211">
    <property type="entry name" value="ABC_TRANSPORTER_1"/>
    <property type="match status" value="2"/>
</dbReference>
<evidence type="ECO:0000256" key="2">
    <source>
        <dbReference type="ARBA" id="ARBA00022448"/>
    </source>
</evidence>
<dbReference type="RefSeq" id="WP_120518473.1">
    <property type="nucleotide sequence ID" value="NZ_QXZY01000013.1"/>
</dbReference>
<dbReference type="InterPro" id="IPR003593">
    <property type="entry name" value="AAA+_ATPase"/>
</dbReference>
<dbReference type="InterPro" id="IPR027417">
    <property type="entry name" value="P-loop_NTPase"/>
</dbReference>
<keyword evidence="2" id="KW-0813">Transport</keyword>
<gene>
    <name evidence="6" type="ORF">EG028_22815</name>
</gene>
<proteinExistence type="inferred from homology"/>
<keyword evidence="3" id="KW-0547">Nucleotide-binding</keyword>